<dbReference type="Pfam" id="PF00107">
    <property type="entry name" value="ADH_zinc_N"/>
    <property type="match status" value="1"/>
</dbReference>
<evidence type="ECO:0000256" key="2">
    <source>
        <dbReference type="ARBA" id="ARBA00022857"/>
    </source>
</evidence>
<evidence type="ECO:0000313" key="6">
    <source>
        <dbReference type="Proteomes" id="UP000481858"/>
    </source>
</evidence>
<dbReference type="PANTHER" id="PTHR45348:SF6">
    <property type="entry name" value="TRANS-ENOYL REDUCTASE APDC"/>
    <property type="match status" value="1"/>
</dbReference>
<dbReference type="InParanoid" id="A0A7C8MS83"/>
<dbReference type="OrthoDB" id="48317at2759"/>
<name>A0A7C8MS83_9PEZI</name>
<dbReference type="InterPro" id="IPR036291">
    <property type="entry name" value="NAD(P)-bd_dom_sf"/>
</dbReference>
<evidence type="ECO:0000313" key="5">
    <source>
        <dbReference type="EMBL" id="KAF2966715.1"/>
    </source>
</evidence>
<dbReference type="Pfam" id="PF08240">
    <property type="entry name" value="ADH_N"/>
    <property type="match status" value="1"/>
</dbReference>
<keyword evidence="2" id="KW-0521">NADP</keyword>
<keyword evidence="6" id="KW-1185">Reference proteome</keyword>
<dbReference type="Gene3D" id="3.90.180.10">
    <property type="entry name" value="Medium-chain alcohol dehydrogenases, catalytic domain"/>
    <property type="match status" value="1"/>
</dbReference>
<dbReference type="Gene3D" id="3.40.50.720">
    <property type="entry name" value="NAD(P)-binding Rossmann-like Domain"/>
    <property type="match status" value="1"/>
</dbReference>
<dbReference type="InterPro" id="IPR011032">
    <property type="entry name" value="GroES-like_sf"/>
</dbReference>
<gene>
    <name evidence="5" type="ORF">GQX73_g6860</name>
</gene>
<reference evidence="5 6" key="1">
    <citation type="submission" date="2019-12" db="EMBL/GenBank/DDBJ databases">
        <title>Draft genome sequence of the ascomycete Xylaria multiplex DSM 110363.</title>
        <authorList>
            <person name="Buettner E."/>
            <person name="Kellner H."/>
        </authorList>
    </citation>
    <scope>NUCLEOTIDE SEQUENCE [LARGE SCALE GENOMIC DNA]</scope>
    <source>
        <strain evidence="5 6">DSM 110363</strain>
    </source>
</reference>
<comment type="similarity">
    <text evidence="1">Belongs to the zinc-containing alcohol dehydrogenase family.</text>
</comment>
<dbReference type="PANTHER" id="PTHR45348">
    <property type="entry name" value="HYPOTHETICAL OXIDOREDUCTASE (EUROFUNG)"/>
    <property type="match status" value="1"/>
</dbReference>
<keyword evidence="3" id="KW-0560">Oxidoreductase</keyword>
<accession>A0A7C8MS83</accession>
<evidence type="ECO:0000256" key="3">
    <source>
        <dbReference type="ARBA" id="ARBA00023002"/>
    </source>
</evidence>
<evidence type="ECO:0000259" key="4">
    <source>
        <dbReference type="SMART" id="SM00829"/>
    </source>
</evidence>
<dbReference type="InterPro" id="IPR013154">
    <property type="entry name" value="ADH-like_N"/>
</dbReference>
<sequence length="376" mass="40594">MAALQHEYPDMGQRKALVGASRGNYKLLTNVSMPRIGPGTMLCKTVVVALNQADAKTIDYSPSPGSIGGNEFSGVVMQVGEKVERFRPGDRVCGLAFGLNVDDKATGAFSDYVLAVEDVTCRIPPSISFEEASTLTVAGGTAGYSLYQHLKLPMPGVLNGPSFYVLVSGGATSTGMMAIQLLRNSGLRPIATCSPEREGFLRSLGAVRTFDYHLPGCGSEIRNYTENSLSFVLDCITTPETTRMCYDAIGTKGGRYLGLEPVSARVKYTRRDVSADWVVALSLFGIPVRLPGIYGRQASPDDRCFAAQFYAAFEALIEQNLLVPPRFEVQSGGLEALEEGIEKLRQGRAMWSGIAISNPRELPHLVILAGSKIHRL</sequence>
<protein>
    <recommendedName>
        <fullName evidence="4">Enoyl reductase (ER) domain-containing protein</fullName>
    </recommendedName>
</protein>
<dbReference type="SUPFAM" id="SSF51735">
    <property type="entry name" value="NAD(P)-binding Rossmann-fold domains"/>
    <property type="match status" value="1"/>
</dbReference>
<dbReference type="SUPFAM" id="SSF50129">
    <property type="entry name" value="GroES-like"/>
    <property type="match status" value="1"/>
</dbReference>
<dbReference type="AlphaFoldDB" id="A0A7C8MS83"/>
<proteinExistence type="inferred from homology"/>
<organism evidence="5 6">
    <name type="scientific">Xylaria multiplex</name>
    <dbReference type="NCBI Taxonomy" id="323545"/>
    <lineage>
        <taxon>Eukaryota</taxon>
        <taxon>Fungi</taxon>
        <taxon>Dikarya</taxon>
        <taxon>Ascomycota</taxon>
        <taxon>Pezizomycotina</taxon>
        <taxon>Sordariomycetes</taxon>
        <taxon>Xylariomycetidae</taxon>
        <taxon>Xylariales</taxon>
        <taxon>Xylariaceae</taxon>
        <taxon>Xylaria</taxon>
    </lineage>
</organism>
<dbReference type="InterPro" id="IPR047122">
    <property type="entry name" value="Trans-enoyl_RdTase-like"/>
</dbReference>
<feature type="domain" description="Enoyl reductase (ER)" evidence="4">
    <location>
        <begin position="20"/>
        <end position="350"/>
    </location>
</feature>
<evidence type="ECO:0000256" key="1">
    <source>
        <dbReference type="ARBA" id="ARBA00008072"/>
    </source>
</evidence>
<dbReference type="GO" id="GO:0016651">
    <property type="term" value="F:oxidoreductase activity, acting on NAD(P)H"/>
    <property type="evidence" value="ECO:0007669"/>
    <property type="project" value="InterPro"/>
</dbReference>
<dbReference type="InterPro" id="IPR020843">
    <property type="entry name" value="ER"/>
</dbReference>
<dbReference type="CDD" id="cd08249">
    <property type="entry name" value="enoyl_reductase_like"/>
    <property type="match status" value="1"/>
</dbReference>
<comment type="caution">
    <text evidence="5">The sequence shown here is derived from an EMBL/GenBank/DDBJ whole genome shotgun (WGS) entry which is preliminary data.</text>
</comment>
<dbReference type="Proteomes" id="UP000481858">
    <property type="component" value="Unassembled WGS sequence"/>
</dbReference>
<dbReference type="EMBL" id="WUBL01000083">
    <property type="protein sequence ID" value="KAF2966715.1"/>
    <property type="molecule type" value="Genomic_DNA"/>
</dbReference>
<dbReference type="SMART" id="SM00829">
    <property type="entry name" value="PKS_ER"/>
    <property type="match status" value="1"/>
</dbReference>
<dbReference type="InterPro" id="IPR013149">
    <property type="entry name" value="ADH-like_C"/>
</dbReference>